<name>C2G2Z2_SPHSI</name>
<dbReference type="Proteomes" id="UP000006241">
    <property type="component" value="Unassembled WGS sequence"/>
</dbReference>
<gene>
    <name evidence="1" type="ORF">HMPREF0765_3948</name>
</gene>
<organism evidence="1 2">
    <name type="scientific">Sphingobacterium spiritivorum ATCC 33300</name>
    <dbReference type="NCBI Taxonomy" id="525372"/>
    <lineage>
        <taxon>Bacteria</taxon>
        <taxon>Pseudomonadati</taxon>
        <taxon>Bacteroidota</taxon>
        <taxon>Sphingobacteriia</taxon>
        <taxon>Sphingobacteriales</taxon>
        <taxon>Sphingobacteriaceae</taxon>
        <taxon>Sphingobacterium</taxon>
    </lineage>
</organism>
<evidence type="ECO:0000313" key="2">
    <source>
        <dbReference type="Proteomes" id="UP000006241"/>
    </source>
</evidence>
<evidence type="ECO:0000313" key="1">
    <source>
        <dbReference type="EMBL" id="EEI90361.1"/>
    </source>
</evidence>
<proteinExistence type="predicted"/>
<reference evidence="1 2" key="1">
    <citation type="submission" date="2009-01" db="EMBL/GenBank/DDBJ databases">
        <authorList>
            <person name="Qin X."/>
            <person name="Bachman B."/>
            <person name="Battles P."/>
            <person name="Bell A."/>
            <person name="Bess C."/>
            <person name="Bickham C."/>
            <person name="Chaboub L."/>
            <person name="Chen D."/>
            <person name="Coyle M."/>
            <person name="Deiros D.R."/>
            <person name="Dinh H."/>
            <person name="Forbes L."/>
            <person name="Fowler G."/>
            <person name="Francisco L."/>
            <person name="Fu Q."/>
            <person name="Gubbala S."/>
            <person name="Hale W."/>
            <person name="Han Y."/>
            <person name="Hemphill L."/>
            <person name="Highlander S.K."/>
            <person name="Hirani K."/>
            <person name="Hogues M."/>
            <person name="Jackson L."/>
            <person name="Jakkamsetti A."/>
            <person name="Javaid M."/>
            <person name="Jiang H."/>
            <person name="Korchina V."/>
            <person name="Kovar C."/>
            <person name="Lara F."/>
            <person name="Lee S."/>
            <person name="Mata R."/>
            <person name="Mathew T."/>
            <person name="Moen C."/>
            <person name="Morales K."/>
            <person name="Munidasa M."/>
            <person name="Nazareth L."/>
            <person name="Ngo R."/>
            <person name="Nguyen L."/>
            <person name="Okwuonu G."/>
            <person name="Ongeri F."/>
            <person name="Patil S."/>
            <person name="Petrosino J."/>
            <person name="Pham C."/>
            <person name="Pham P."/>
            <person name="Pu L.-L."/>
            <person name="Puazo M."/>
            <person name="Raj R."/>
            <person name="Reid J."/>
            <person name="Rouhana J."/>
            <person name="Saada N."/>
            <person name="Shang Y."/>
            <person name="Simmons D."/>
            <person name="Thornton R."/>
            <person name="Warren J."/>
            <person name="Weissenberger G."/>
            <person name="Zhang J."/>
            <person name="Zhang L."/>
            <person name="Zhou C."/>
            <person name="Zhu D."/>
            <person name="Muzny D."/>
            <person name="Worley K."/>
            <person name="Gibbs R."/>
        </authorList>
    </citation>
    <scope>NUCLEOTIDE SEQUENCE [LARGE SCALE GENOMIC DNA]</scope>
    <source>
        <strain evidence="1 2">ATCC 33300</strain>
    </source>
</reference>
<accession>C2G2Z2</accession>
<dbReference type="HOGENOM" id="CLU_3239778_0_0_10"/>
<dbReference type="EMBL" id="ACHB01000091">
    <property type="protein sequence ID" value="EEI90361.1"/>
    <property type="molecule type" value="Genomic_DNA"/>
</dbReference>
<dbReference type="AlphaFoldDB" id="C2G2Z2"/>
<comment type="caution">
    <text evidence="1">The sequence shown here is derived from an EMBL/GenBank/DDBJ whole genome shotgun (WGS) entry which is preliminary data.</text>
</comment>
<sequence length="43" mass="4935">MYADPFFLFNGLILHKTYTPVDLFLSVVFLISEDSLFLSFCIG</sequence>
<protein>
    <submittedName>
        <fullName evidence="1">Uncharacterized protein</fullName>
    </submittedName>
</protein>